<sequence length="123" mass="13552">MLQYKQNLEVLNGRYTDVERQVLKVYARILGDNVRGVASGDVPSVISTMRANMSARSTFALGDIAIHRGMVWLLMNLIDDGIVEVLKEIPDWGELPAEKPDGVVALTAKGMELIEKMIAAEPI</sequence>
<evidence type="ECO:0000313" key="1">
    <source>
        <dbReference type="EMBL" id="GAA3733925.1"/>
    </source>
</evidence>
<proteinExistence type="predicted"/>
<accession>A0ABP7F937</accession>
<name>A0ABP7F937_9ACTN</name>
<organism evidence="1 2">
    <name type="scientific">Streptomyces tremellae</name>
    <dbReference type="NCBI Taxonomy" id="1124239"/>
    <lineage>
        <taxon>Bacteria</taxon>
        <taxon>Bacillati</taxon>
        <taxon>Actinomycetota</taxon>
        <taxon>Actinomycetes</taxon>
        <taxon>Kitasatosporales</taxon>
        <taxon>Streptomycetaceae</taxon>
        <taxon>Streptomyces</taxon>
    </lineage>
</organism>
<evidence type="ECO:0000313" key="2">
    <source>
        <dbReference type="Proteomes" id="UP001499884"/>
    </source>
</evidence>
<keyword evidence="2" id="KW-1185">Reference proteome</keyword>
<protein>
    <submittedName>
        <fullName evidence="1">Uncharacterized protein</fullName>
    </submittedName>
</protein>
<dbReference type="EMBL" id="BAABEP010000021">
    <property type="protein sequence ID" value="GAA3733925.1"/>
    <property type="molecule type" value="Genomic_DNA"/>
</dbReference>
<comment type="caution">
    <text evidence="1">The sequence shown here is derived from an EMBL/GenBank/DDBJ whole genome shotgun (WGS) entry which is preliminary data.</text>
</comment>
<reference evidence="2" key="1">
    <citation type="journal article" date="2019" name="Int. J. Syst. Evol. Microbiol.">
        <title>The Global Catalogue of Microorganisms (GCM) 10K type strain sequencing project: providing services to taxonomists for standard genome sequencing and annotation.</title>
        <authorList>
            <consortium name="The Broad Institute Genomics Platform"/>
            <consortium name="The Broad Institute Genome Sequencing Center for Infectious Disease"/>
            <person name="Wu L."/>
            <person name="Ma J."/>
        </authorList>
    </citation>
    <scope>NUCLEOTIDE SEQUENCE [LARGE SCALE GENOMIC DNA]</scope>
    <source>
        <strain evidence="2">JCM 30846</strain>
    </source>
</reference>
<gene>
    <name evidence="1" type="ORF">GCM10023082_34070</name>
</gene>
<dbReference type="Proteomes" id="UP001499884">
    <property type="component" value="Unassembled WGS sequence"/>
</dbReference>